<dbReference type="KEGG" id="trz:GWP43_09200"/>
<accession>A0A6P1Y1H8</accession>
<reference evidence="1 2" key="1">
    <citation type="submission" date="2020-01" db="EMBL/GenBank/DDBJ databases">
        <title>Complete genome sequence of a human oral phylogroup 1 Treponema sp. strain ATCC 700766, originally isolated from periodontitis dental plaque.</title>
        <authorList>
            <person name="Chan Y."/>
            <person name="Huo Y.-B."/>
            <person name="Yu X.-L."/>
            <person name="Zeng H."/>
            <person name="Leung W.-K."/>
            <person name="Watt R.M."/>
        </authorList>
    </citation>
    <scope>NUCLEOTIDE SEQUENCE [LARGE SCALE GENOMIC DNA]</scope>
    <source>
        <strain evidence="1 2">OMZ 804</strain>
    </source>
</reference>
<dbReference type="Proteomes" id="UP000464374">
    <property type="component" value="Chromosome"/>
</dbReference>
<dbReference type="EMBL" id="CP048020">
    <property type="protein sequence ID" value="QHX43581.1"/>
    <property type="molecule type" value="Genomic_DNA"/>
</dbReference>
<proteinExistence type="predicted"/>
<protein>
    <submittedName>
        <fullName evidence="1">DUF2281 domain-containing protein</fullName>
    </submittedName>
</protein>
<evidence type="ECO:0000313" key="2">
    <source>
        <dbReference type="Proteomes" id="UP000464374"/>
    </source>
</evidence>
<dbReference type="AlphaFoldDB" id="A0A6P1Y1H8"/>
<sequence length="79" mass="9132">MSYEQYAQIETQVLEMPYEQKIQLLFMIADNLKNTKVVEPVHSQIKTVKRCFGIAKGEFSYPRNFDEDNGEIAKLFGAV</sequence>
<evidence type="ECO:0000313" key="1">
    <source>
        <dbReference type="EMBL" id="QHX43581.1"/>
    </source>
</evidence>
<organism evidence="1 2">
    <name type="scientific">Treponema vincentii</name>
    <dbReference type="NCBI Taxonomy" id="69710"/>
    <lineage>
        <taxon>Bacteria</taxon>
        <taxon>Pseudomonadati</taxon>
        <taxon>Spirochaetota</taxon>
        <taxon>Spirochaetia</taxon>
        <taxon>Spirochaetales</taxon>
        <taxon>Treponemataceae</taxon>
        <taxon>Treponema</taxon>
    </lineage>
</organism>
<dbReference type="RefSeq" id="WP_162663896.1">
    <property type="nucleotide sequence ID" value="NZ_CP048020.1"/>
</dbReference>
<gene>
    <name evidence="1" type="ORF">GWP43_09200</name>
</gene>
<name>A0A6P1Y1H8_9SPIR</name>